<comment type="caution">
    <text evidence="2">The sequence shown here is derived from an EMBL/GenBank/DDBJ whole genome shotgun (WGS) entry which is preliminary data.</text>
</comment>
<evidence type="ECO:0000313" key="2">
    <source>
        <dbReference type="EMBL" id="KAL1268403.1"/>
    </source>
</evidence>
<accession>A0ABR3MUU1</accession>
<keyword evidence="3" id="KW-1185">Reference proteome</keyword>
<protein>
    <recommendedName>
        <fullName evidence="4">Secreted protein</fullName>
    </recommendedName>
</protein>
<sequence length="87" mass="10061">MPFLFLLFVFVSLAAEPQRLHSIECLWLYHLKKVHLCHVKAAQGKVAETPLHNIKPGDFVVVEEATWIHDSHCRKVPSSSQEEEQRE</sequence>
<evidence type="ECO:0000256" key="1">
    <source>
        <dbReference type="SAM" id="SignalP"/>
    </source>
</evidence>
<feature type="chain" id="PRO_5045752464" description="Secreted protein" evidence="1">
    <location>
        <begin position="23"/>
        <end position="87"/>
    </location>
</feature>
<evidence type="ECO:0000313" key="3">
    <source>
        <dbReference type="Proteomes" id="UP001558613"/>
    </source>
</evidence>
<dbReference type="EMBL" id="JAYMGO010000009">
    <property type="protein sequence ID" value="KAL1268403.1"/>
    <property type="molecule type" value="Genomic_DNA"/>
</dbReference>
<reference evidence="2 3" key="1">
    <citation type="submission" date="2023-09" db="EMBL/GenBank/DDBJ databases">
        <authorList>
            <person name="Wang M."/>
        </authorList>
    </citation>
    <scope>NUCLEOTIDE SEQUENCE [LARGE SCALE GENOMIC DNA]</scope>
    <source>
        <strain evidence="2">GT-2023</strain>
        <tissue evidence="2">Liver</tissue>
    </source>
</reference>
<organism evidence="2 3">
    <name type="scientific">Cirrhinus molitorella</name>
    <name type="common">mud carp</name>
    <dbReference type="NCBI Taxonomy" id="172907"/>
    <lineage>
        <taxon>Eukaryota</taxon>
        <taxon>Metazoa</taxon>
        <taxon>Chordata</taxon>
        <taxon>Craniata</taxon>
        <taxon>Vertebrata</taxon>
        <taxon>Euteleostomi</taxon>
        <taxon>Actinopterygii</taxon>
        <taxon>Neopterygii</taxon>
        <taxon>Teleostei</taxon>
        <taxon>Ostariophysi</taxon>
        <taxon>Cypriniformes</taxon>
        <taxon>Cyprinidae</taxon>
        <taxon>Labeoninae</taxon>
        <taxon>Labeonini</taxon>
        <taxon>Cirrhinus</taxon>
    </lineage>
</organism>
<feature type="signal peptide" evidence="1">
    <location>
        <begin position="1"/>
        <end position="22"/>
    </location>
</feature>
<gene>
    <name evidence="2" type="ORF">QQF64_033766</name>
</gene>
<proteinExistence type="predicted"/>
<keyword evidence="1" id="KW-0732">Signal</keyword>
<name>A0ABR3MUU1_9TELE</name>
<evidence type="ECO:0008006" key="4">
    <source>
        <dbReference type="Google" id="ProtNLM"/>
    </source>
</evidence>
<dbReference type="Proteomes" id="UP001558613">
    <property type="component" value="Unassembled WGS sequence"/>
</dbReference>